<evidence type="ECO:0000313" key="3">
    <source>
        <dbReference type="Proteomes" id="UP000242381"/>
    </source>
</evidence>
<evidence type="ECO:0008006" key="4">
    <source>
        <dbReference type="Google" id="ProtNLM"/>
    </source>
</evidence>
<organism evidence="2 3">
    <name type="scientific">Rhizopus microsporus</name>
    <dbReference type="NCBI Taxonomy" id="58291"/>
    <lineage>
        <taxon>Eukaryota</taxon>
        <taxon>Fungi</taxon>
        <taxon>Fungi incertae sedis</taxon>
        <taxon>Mucoromycota</taxon>
        <taxon>Mucoromycotina</taxon>
        <taxon>Mucoromycetes</taxon>
        <taxon>Mucorales</taxon>
        <taxon>Mucorineae</taxon>
        <taxon>Rhizopodaceae</taxon>
        <taxon>Rhizopus</taxon>
    </lineage>
</organism>
<dbReference type="Pfam" id="PF09774">
    <property type="entry name" value="MIX23"/>
    <property type="match status" value="2"/>
</dbReference>
<proteinExistence type="inferred from homology"/>
<protein>
    <recommendedName>
        <fullName evidence="4">Coiled-coil domain-containing protein 58</fullName>
    </recommendedName>
</protein>
<evidence type="ECO:0000256" key="1">
    <source>
        <dbReference type="ARBA" id="ARBA00024204"/>
    </source>
</evidence>
<dbReference type="VEuPathDB" id="FungiDB:BCV72DRAFT_177854"/>
<dbReference type="Proteomes" id="UP000242381">
    <property type="component" value="Unassembled WGS sequence"/>
</dbReference>
<evidence type="ECO:0000313" key="2">
    <source>
        <dbReference type="EMBL" id="ORE12866.1"/>
    </source>
</evidence>
<sequence>MAAQRELKPSICLNFSFFKDYMKELRRVDDNIINRLNSTSTQSEAACADFFRQISEAYARRDETINYCLKIMDEELDKKNKKLQEDPDDFDVKNSIFTQESIRQSISNERYVEEIVRDRTLDVFKNKCRLFDTSPLDK</sequence>
<reference evidence="2 3" key="1">
    <citation type="journal article" date="2016" name="Proc. Natl. Acad. Sci. U.S.A.">
        <title>Lipid metabolic changes in an early divergent fungus govern the establishment of a mutualistic symbiosis with endobacteria.</title>
        <authorList>
            <person name="Lastovetsky O.A."/>
            <person name="Gaspar M.L."/>
            <person name="Mondo S.J."/>
            <person name="LaButti K.M."/>
            <person name="Sandor L."/>
            <person name="Grigoriev I.V."/>
            <person name="Henry S.A."/>
            <person name="Pawlowska T.E."/>
        </authorList>
    </citation>
    <scope>NUCLEOTIDE SEQUENCE [LARGE SCALE GENOMIC DNA]</scope>
    <source>
        <strain evidence="2 3">ATCC 11559</strain>
    </source>
</reference>
<dbReference type="InterPro" id="IPR019171">
    <property type="entry name" value="MIX23"/>
</dbReference>
<accession>A0A1X0RLK1</accession>
<dbReference type="OMA" id="CRYFEPP"/>
<name>A0A1X0RLK1_RHIZD</name>
<dbReference type="AlphaFoldDB" id="A0A1X0RLK1"/>
<dbReference type="EMBL" id="KV921594">
    <property type="protein sequence ID" value="ORE12866.1"/>
    <property type="molecule type" value="Genomic_DNA"/>
</dbReference>
<dbReference type="PANTHER" id="PTHR31905">
    <property type="entry name" value="COILED-COIL DOMAIN-CONTAINING PROTEIN 58"/>
    <property type="match status" value="1"/>
</dbReference>
<comment type="similarity">
    <text evidence="1">Belongs to the MIX23 family.</text>
</comment>
<gene>
    <name evidence="2" type="ORF">BCV71DRAFT_230137</name>
</gene>
<dbReference type="PANTHER" id="PTHR31905:SF2">
    <property type="entry name" value="PROTEIN MIX23"/>
    <property type="match status" value="1"/>
</dbReference>
<dbReference type="GO" id="GO:0005758">
    <property type="term" value="C:mitochondrial intermembrane space"/>
    <property type="evidence" value="ECO:0007669"/>
    <property type="project" value="InterPro"/>
</dbReference>